<dbReference type="RefSeq" id="WP_131413291.1">
    <property type="nucleotide sequence ID" value="NZ_SJOP01000027.1"/>
</dbReference>
<name>A0A4R0GMN4_9ENTR</name>
<proteinExistence type="predicted"/>
<gene>
    <name evidence="1" type="ORF">E0L21_22070</name>
</gene>
<evidence type="ECO:0000313" key="1">
    <source>
        <dbReference type="EMBL" id="TCB98676.1"/>
    </source>
</evidence>
<reference evidence="1 2" key="1">
    <citation type="submission" date="2019-02" db="EMBL/GenBank/DDBJ databases">
        <title>The draft genome of Kosakonia quasisacchari strain WCHKQ120001.</title>
        <authorList>
            <person name="Wang C."/>
            <person name="Feng Y."/>
            <person name="Zong Z."/>
        </authorList>
    </citation>
    <scope>NUCLEOTIDE SEQUENCE [LARGE SCALE GENOMIC DNA]</scope>
    <source>
        <strain evidence="1 2">WCHKQ120001</strain>
    </source>
</reference>
<dbReference type="OrthoDB" id="6623729at2"/>
<comment type="caution">
    <text evidence="1">The sequence shown here is derived from an EMBL/GenBank/DDBJ whole genome shotgun (WGS) entry which is preliminary data.</text>
</comment>
<sequence>MASEARNFINSIVKNFKESIGLINVLILEPDEPDALQLLYFKLDVIKGGIEQDVRMLSKARLDGNAMICLYQVYNAQNALNYCIGILRNTPLNNQFYYDFEDFKNVVNTLDAMSGRVFTTQGDNE</sequence>
<protein>
    <submittedName>
        <fullName evidence="1">Uncharacterized protein</fullName>
    </submittedName>
</protein>
<dbReference type="EMBL" id="SJOP01000027">
    <property type="protein sequence ID" value="TCB98676.1"/>
    <property type="molecule type" value="Genomic_DNA"/>
</dbReference>
<evidence type="ECO:0000313" key="2">
    <source>
        <dbReference type="Proteomes" id="UP000291793"/>
    </source>
</evidence>
<dbReference type="Proteomes" id="UP000291793">
    <property type="component" value="Unassembled WGS sequence"/>
</dbReference>
<dbReference type="AlphaFoldDB" id="A0A4R0GMN4"/>
<accession>A0A4R0GMN4</accession>
<keyword evidence="2" id="KW-1185">Reference proteome</keyword>
<organism evidence="1 2">
    <name type="scientific">Kosakonia quasisacchari</name>
    <dbReference type="NCBI Taxonomy" id="2529380"/>
    <lineage>
        <taxon>Bacteria</taxon>
        <taxon>Pseudomonadati</taxon>
        <taxon>Pseudomonadota</taxon>
        <taxon>Gammaproteobacteria</taxon>
        <taxon>Enterobacterales</taxon>
        <taxon>Enterobacteriaceae</taxon>
        <taxon>Kosakonia</taxon>
    </lineage>
</organism>